<dbReference type="InterPro" id="IPR017452">
    <property type="entry name" value="GPCR_Rhodpsn_7TM"/>
</dbReference>
<accession>A0ABN8QTC6</accession>
<evidence type="ECO:0000256" key="9">
    <source>
        <dbReference type="ARBA" id="ARBA00023224"/>
    </source>
</evidence>
<feature type="transmembrane region" description="Helical" evidence="10">
    <location>
        <begin position="86"/>
        <end position="105"/>
    </location>
</feature>
<keyword evidence="6 10" id="KW-0472">Membrane</keyword>
<feature type="transmembrane region" description="Helical" evidence="10">
    <location>
        <begin position="6"/>
        <end position="33"/>
    </location>
</feature>
<evidence type="ECO:0000313" key="13">
    <source>
        <dbReference type="Proteomes" id="UP001159405"/>
    </source>
</evidence>
<feature type="transmembrane region" description="Helical" evidence="10">
    <location>
        <begin position="155"/>
        <end position="178"/>
    </location>
</feature>
<organism evidence="12 13">
    <name type="scientific">Porites lobata</name>
    <dbReference type="NCBI Taxonomy" id="104759"/>
    <lineage>
        <taxon>Eukaryota</taxon>
        <taxon>Metazoa</taxon>
        <taxon>Cnidaria</taxon>
        <taxon>Anthozoa</taxon>
        <taxon>Hexacorallia</taxon>
        <taxon>Scleractinia</taxon>
        <taxon>Fungiina</taxon>
        <taxon>Poritidae</taxon>
        <taxon>Porites</taxon>
    </lineage>
</organism>
<dbReference type="PANTHER" id="PTHR24246">
    <property type="entry name" value="OLFACTORY RECEPTOR AND ADENOSINE RECEPTOR"/>
    <property type="match status" value="1"/>
</dbReference>
<feature type="domain" description="G-protein coupled receptors family 1 profile" evidence="11">
    <location>
        <begin position="313"/>
        <end position="551"/>
    </location>
</feature>
<keyword evidence="3 10" id="KW-0812">Transmembrane</keyword>
<keyword evidence="8" id="KW-0325">Glycoprotein</keyword>
<feature type="transmembrane region" description="Helical" evidence="10">
    <location>
        <begin position="334"/>
        <end position="360"/>
    </location>
</feature>
<keyword evidence="4 10" id="KW-1133">Transmembrane helix</keyword>
<keyword evidence="13" id="KW-1185">Reference proteome</keyword>
<feature type="transmembrane region" description="Helical" evidence="10">
    <location>
        <begin position="380"/>
        <end position="404"/>
    </location>
</feature>
<evidence type="ECO:0000259" key="11">
    <source>
        <dbReference type="PROSITE" id="PS50262"/>
    </source>
</evidence>
<evidence type="ECO:0000256" key="3">
    <source>
        <dbReference type="ARBA" id="ARBA00022692"/>
    </source>
</evidence>
<sequence>MSVDTASIAALILLAFLSIIVCISNAFTVFVFWVHKSKLKRTNFLVINLALADLLIGLTDTVEVGAFALPRHIGSNETITEMKGSIVAPFVASFSCASVFLLVLISLERAFALIWPLRHRVTSREVYTYSVVIAWLAGITIGVFSFLAVVKKYQVKYFAVAATIIIGFSLITICVSYLSIRKKINNRTPAIVTEHSRISIEQNTKLSKTLFITIGASAALWVPSVTWYNISLWFPSLFPHFVAHLSTMVHLTNSLVNPVIYSLKIPIFRRSYEQLRDKIKLTCNFISVVTTNDMAAIVVLCLLGLLSVFVFISNTFTVFVFWVHRKKLTRTSFLVINLAVADLFTGLTEIIEVAGGWTLADQIDSNKTIQGVNESVPPSFQILSSSASVFFLVLISLERAFALIWPLRHRVTSTKVYIYSVVIAWLAGIAMGVSSFIAFLGIYNLTYFAVGAAVIIGFSLITICVSYLSIRKRISNRAPAFDKAHSRISVEQNTKLSKTLFLVIGASVALWVPSLTWYNISVWFPRLFPHFVIHIFTMPLITNSLVNPIIYSLRIPVFKKTIQQVRNKLKVVKRSKSYTFS</sequence>
<dbReference type="InterPro" id="IPR000276">
    <property type="entry name" value="GPCR_Rhodpsn"/>
</dbReference>
<evidence type="ECO:0000256" key="10">
    <source>
        <dbReference type="SAM" id="Phobius"/>
    </source>
</evidence>
<evidence type="ECO:0000256" key="8">
    <source>
        <dbReference type="ARBA" id="ARBA00023180"/>
    </source>
</evidence>
<feature type="transmembrane region" description="Helical" evidence="10">
    <location>
        <begin position="500"/>
        <end position="520"/>
    </location>
</feature>
<dbReference type="CDD" id="cd00637">
    <property type="entry name" value="7tm_classA_rhodopsin-like"/>
    <property type="match status" value="2"/>
</dbReference>
<comment type="caution">
    <text evidence="12">The sequence shown here is derived from an EMBL/GenBank/DDBJ whole genome shotgun (WGS) entry which is preliminary data.</text>
</comment>
<feature type="transmembrane region" description="Helical" evidence="10">
    <location>
        <begin position="126"/>
        <end position="149"/>
    </location>
</feature>
<evidence type="ECO:0000256" key="4">
    <source>
        <dbReference type="ARBA" id="ARBA00022989"/>
    </source>
</evidence>
<feature type="transmembrane region" description="Helical" evidence="10">
    <location>
        <begin position="532"/>
        <end position="553"/>
    </location>
</feature>
<feature type="transmembrane region" description="Helical" evidence="10">
    <location>
        <begin position="416"/>
        <end position="439"/>
    </location>
</feature>
<dbReference type="Pfam" id="PF00001">
    <property type="entry name" value="7tm_1"/>
    <property type="match status" value="2"/>
</dbReference>
<reference evidence="12 13" key="1">
    <citation type="submission" date="2022-05" db="EMBL/GenBank/DDBJ databases">
        <authorList>
            <consortium name="Genoscope - CEA"/>
            <person name="William W."/>
        </authorList>
    </citation>
    <scope>NUCLEOTIDE SEQUENCE [LARGE SCALE GENOMIC DNA]</scope>
</reference>
<keyword evidence="2" id="KW-1003">Cell membrane</keyword>
<dbReference type="SUPFAM" id="SSF81321">
    <property type="entry name" value="Family A G protein-coupled receptor-like"/>
    <property type="match status" value="2"/>
</dbReference>
<feature type="transmembrane region" description="Helical" evidence="10">
    <location>
        <begin position="445"/>
        <end position="468"/>
    </location>
</feature>
<keyword evidence="7" id="KW-0675">Receptor</keyword>
<name>A0ABN8QTC6_9CNID</name>
<dbReference type="PROSITE" id="PS50262">
    <property type="entry name" value="G_PROTEIN_RECEP_F1_2"/>
    <property type="match status" value="2"/>
</dbReference>
<evidence type="ECO:0000256" key="6">
    <source>
        <dbReference type="ARBA" id="ARBA00023136"/>
    </source>
</evidence>
<dbReference type="EMBL" id="CALNXK010000153">
    <property type="protein sequence ID" value="CAH3170077.1"/>
    <property type="molecule type" value="Genomic_DNA"/>
</dbReference>
<evidence type="ECO:0000256" key="2">
    <source>
        <dbReference type="ARBA" id="ARBA00022475"/>
    </source>
</evidence>
<feature type="domain" description="G-protein coupled receptors family 1 profile" evidence="11">
    <location>
        <begin position="24"/>
        <end position="261"/>
    </location>
</feature>
<feature type="transmembrane region" description="Helical" evidence="10">
    <location>
        <begin position="210"/>
        <end position="230"/>
    </location>
</feature>
<protein>
    <recommendedName>
        <fullName evidence="11">G-protein coupled receptors family 1 profile domain-containing protein</fullName>
    </recommendedName>
</protein>
<evidence type="ECO:0000256" key="7">
    <source>
        <dbReference type="ARBA" id="ARBA00023170"/>
    </source>
</evidence>
<evidence type="ECO:0000256" key="5">
    <source>
        <dbReference type="ARBA" id="ARBA00023040"/>
    </source>
</evidence>
<dbReference type="Proteomes" id="UP001159405">
    <property type="component" value="Unassembled WGS sequence"/>
</dbReference>
<dbReference type="PANTHER" id="PTHR24246:SF27">
    <property type="entry name" value="ADENOSINE RECEPTOR, ISOFORM A"/>
    <property type="match status" value="1"/>
</dbReference>
<evidence type="ECO:0000313" key="12">
    <source>
        <dbReference type="EMBL" id="CAH3170077.1"/>
    </source>
</evidence>
<dbReference type="PRINTS" id="PR00237">
    <property type="entry name" value="GPCRRHODOPSN"/>
</dbReference>
<dbReference type="Gene3D" id="1.20.1070.10">
    <property type="entry name" value="Rhodopsin 7-helix transmembrane proteins"/>
    <property type="match status" value="2"/>
</dbReference>
<keyword evidence="9" id="KW-0807">Transducer</keyword>
<comment type="subcellular location">
    <subcellularLocation>
        <location evidence="1">Cell membrane</location>
        <topology evidence="1">Multi-pass membrane protein</topology>
    </subcellularLocation>
</comment>
<feature type="transmembrane region" description="Helical" evidence="10">
    <location>
        <begin position="294"/>
        <end position="322"/>
    </location>
</feature>
<evidence type="ECO:0000256" key="1">
    <source>
        <dbReference type="ARBA" id="ARBA00004651"/>
    </source>
</evidence>
<keyword evidence="5" id="KW-0297">G-protein coupled receptor</keyword>
<feature type="transmembrane region" description="Helical" evidence="10">
    <location>
        <begin position="45"/>
        <end position="66"/>
    </location>
</feature>
<proteinExistence type="predicted"/>
<gene>
    <name evidence="12" type="ORF">PLOB_00010471</name>
</gene>